<sequence length="315" mass="34828" precursor="true">MNSKSFFGILAAGLLIAVFAGVIMPSKVLAEASGTTVVLQVNSTNAIINGKSVTLDVAPYIDASSGRTLVPLRFISEALGYTVWWDNEEKAVRIFNKIGMYTIDSSEGSVEYFRSLSTYKYIKLTIGSNVAETSDNYIVGEYVPIDNISIEQAPVIKDGRTMLPVRFVSEQMGLNVEWDGKTQKITISSKGEEYVPELIEAALKMVATPYIEADKSVEDDRGYMKSKQPEKFFMKIGLGGLNYNVELAVQSSEYSEDVLSGEIKGFKDDTAYFGYELANQGVYRYDGTIKVTEEGFVVNYTNEKGEKCSITFPNK</sequence>
<dbReference type="KEGG" id="ccl:Clocl_0890"/>
<gene>
    <name evidence="2" type="ordered locus">Clocl_0890</name>
</gene>
<name>G8LWE5_ACECE</name>
<dbReference type="eggNOG" id="COG3292">
    <property type="taxonomic scope" value="Bacteria"/>
</dbReference>
<dbReference type="HOGENOM" id="CLU_870714_0_0_9"/>
<dbReference type="InterPro" id="IPR036582">
    <property type="entry name" value="Mao_N_sf"/>
</dbReference>
<keyword evidence="3" id="KW-1185">Reference proteome</keyword>
<evidence type="ECO:0000259" key="1">
    <source>
        <dbReference type="Pfam" id="PF07833"/>
    </source>
</evidence>
<dbReference type="STRING" id="720554.Clocl_0890"/>
<dbReference type="OrthoDB" id="268113at2"/>
<dbReference type="InterPro" id="IPR012854">
    <property type="entry name" value="Cu_amine_oxidase-like_N"/>
</dbReference>
<dbReference type="Proteomes" id="UP000005435">
    <property type="component" value="Chromosome"/>
</dbReference>
<feature type="domain" description="Copper amine oxidase-like N-terminal" evidence="1">
    <location>
        <begin position="27"/>
        <end position="94"/>
    </location>
</feature>
<dbReference type="Gene3D" id="3.30.457.10">
    <property type="entry name" value="Copper amine oxidase-like, N-terminal domain"/>
    <property type="match status" value="2"/>
</dbReference>
<dbReference type="RefSeq" id="WP_014254196.1">
    <property type="nucleotide sequence ID" value="NC_016627.1"/>
</dbReference>
<evidence type="ECO:0000313" key="3">
    <source>
        <dbReference type="Proteomes" id="UP000005435"/>
    </source>
</evidence>
<organism evidence="2 3">
    <name type="scientific">Acetivibrio clariflavus (strain DSM 19732 / NBRC 101661 / EBR45)</name>
    <name type="common">Clostridium clariflavum</name>
    <dbReference type="NCBI Taxonomy" id="720554"/>
    <lineage>
        <taxon>Bacteria</taxon>
        <taxon>Bacillati</taxon>
        <taxon>Bacillota</taxon>
        <taxon>Clostridia</taxon>
        <taxon>Eubacteriales</taxon>
        <taxon>Oscillospiraceae</taxon>
        <taxon>Acetivibrio</taxon>
    </lineage>
</organism>
<accession>G8LWE5</accession>
<reference evidence="2 3" key="2">
    <citation type="journal article" date="2012" name="Stand. Genomic Sci.">
        <title>Complete Genome Sequence of Clostridium clariflavum DSM 19732.</title>
        <authorList>
            <person name="Izquierdo J.A."/>
            <person name="Goodwin L."/>
            <person name="Davenport K.W."/>
            <person name="Teshima H."/>
            <person name="Bruce D."/>
            <person name="Detter C."/>
            <person name="Tapia R."/>
            <person name="Han S."/>
            <person name="Land M."/>
            <person name="Hauser L."/>
            <person name="Jeffries C.D."/>
            <person name="Han J."/>
            <person name="Pitluck S."/>
            <person name="Nolan M."/>
            <person name="Chen A."/>
            <person name="Huntemann M."/>
            <person name="Mavromatis K."/>
            <person name="Mikhailova N."/>
            <person name="Liolios K."/>
            <person name="Woyke T."/>
            <person name="Lynd L.R."/>
        </authorList>
    </citation>
    <scope>NUCLEOTIDE SEQUENCE [LARGE SCALE GENOMIC DNA]</scope>
    <source>
        <strain evidence="3">DSM 19732 / NBRC 101661 / EBR45</strain>
    </source>
</reference>
<dbReference type="EMBL" id="CP003065">
    <property type="protein sequence ID" value="AEV67571.1"/>
    <property type="molecule type" value="Genomic_DNA"/>
</dbReference>
<dbReference type="AlphaFoldDB" id="G8LWE5"/>
<evidence type="ECO:0000313" key="2">
    <source>
        <dbReference type="EMBL" id="AEV67571.1"/>
    </source>
</evidence>
<reference evidence="3" key="1">
    <citation type="submission" date="2011-12" db="EMBL/GenBank/DDBJ databases">
        <title>Complete sequence of Clostridium clariflavum DSM 19732.</title>
        <authorList>
            <consortium name="US DOE Joint Genome Institute"/>
            <person name="Lucas S."/>
            <person name="Han J."/>
            <person name="Lapidus A."/>
            <person name="Cheng J.-F."/>
            <person name="Goodwin L."/>
            <person name="Pitluck S."/>
            <person name="Peters L."/>
            <person name="Teshima H."/>
            <person name="Detter J.C."/>
            <person name="Han C."/>
            <person name="Tapia R."/>
            <person name="Land M."/>
            <person name="Hauser L."/>
            <person name="Kyrpides N."/>
            <person name="Ivanova N."/>
            <person name="Pagani I."/>
            <person name="Kitzmiller T."/>
            <person name="Lynd L."/>
            <person name="Izquierdo J."/>
            <person name="Woyke T."/>
        </authorList>
    </citation>
    <scope>NUCLEOTIDE SEQUENCE [LARGE SCALE GENOMIC DNA]</scope>
    <source>
        <strain evidence="3">DSM 19732 / NBRC 101661 / EBR45</strain>
    </source>
</reference>
<dbReference type="SUPFAM" id="SSF55383">
    <property type="entry name" value="Copper amine oxidase, domain N"/>
    <property type="match status" value="2"/>
</dbReference>
<proteinExistence type="predicted"/>
<dbReference type="Pfam" id="PF07833">
    <property type="entry name" value="Cu_amine_oxidN1"/>
    <property type="match status" value="2"/>
</dbReference>
<feature type="domain" description="Copper amine oxidase-like N-terminal" evidence="1">
    <location>
        <begin position="119"/>
        <end position="187"/>
    </location>
</feature>
<protein>
    <submittedName>
        <fullName evidence="2">Copper amine oxidase family protein</fullName>
    </submittedName>
</protein>